<organism evidence="1 2">
    <name type="scientific">Flagellimonas hymeniacidonis</name>
    <dbReference type="NCBI Taxonomy" id="2603628"/>
    <lineage>
        <taxon>Bacteria</taxon>
        <taxon>Pseudomonadati</taxon>
        <taxon>Bacteroidota</taxon>
        <taxon>Flavobacteriia</taxon>
        <taxon>Flavobacteriales</taxon>
        <taxon>Flavobacteriaceae</taxon>
        <taxon>Flagellimonas</taxon>
    </lineage>
</organism>
<dbReference type="RefSeq" id="WP_147743493.1">
    <property type="nucleotide sequence ID" value="NZ_VRUR01000002.1"/>
</dbReference>
<dbReference type="AlphaFoldDB" id="A0A5C8V0A8"/>
<protein>
    <submittedName>
        <fullName evidence="1">Uncharacterized protein</fullName>
    </submittedName>
</protein>
<name>A0A5C8V0A8_9FLAO</name>
<keyword evidence="2" id="KW-1185">Reference proteome</keyword>
<evidence type="ECO:0000313" key="1">
    <source>
        <dbReference type="EMBL" id="TXN34746.1"/>
    </source>
</evidence>
<comment type="caution">
    <text evidence="1">The sequence shown here is derived from an EMBL/GenBank/DDBJ whole genome shotgun (WGS) entry which is preliminary data.</text>
</comment>
<dbReference type="Proteomes" id="UP000321456">
    <property type="component" value="Unassembled WGS sequence"/>
</dbReference>
<dbReference type="EMBL" id="VRUR01000002">
    <property type="protein sequence ID" value="TXN34746.1"/>
    <property type="molecule type" value="Genomic_DNA"/>
</dbReference>
<proteinExistence type="predicted"/>
<accession>A0A5C8V0A8</accession>
<sequence length="146" mass="16586">MIKKYIILTKMVLYLSCGIIIDTSDETYIYTYILKNKTGTLIEITSDFGRTELVPNNGTFECSYSTSPSIPTGLCGGFLEIRIPNTNQGYRCHGSIVHVEGLCFIEDAKIFTRLDKEKTIFSEIDTRVYEYTLTPDLLENAFELPK</sequence>
<gene>
    <name evidence="1" type="ORF">FVB32_09080</name>
</gene>
<reference evidence="1 2" key="1">
    <citation type="submission" date="2019-08" db="EMBL/GenBank/DDBJ databases">
        <title>Professor.</title>
        <authorList>
            <person name="Park J.S."/>
        </authorList>
    </citation>
    <scope>NUCLEOTIDE SEQUENCE [LARGE SCALE GENOMIC DNA]</scope>
    <source>
        <strain evidence="1 2">176CP5-101</strain>
    </source>
</reference>
<evidence type="ECO:0000313" key="2">
    <source>
        <dbReference type="Proteomes" id="UP000321456"/>
    </source>
</evidence>